<proteinExistence type="predicted"/>
<evidence type="ECO:0000256" key="1">
    <source>
        <dbReference type="SAM" id="MobiDB-lite"/>
    </source>
</evidence>
<gene>
    <name evidence="2" type="ORF">SLEP1_g52189</name>
</gene>
<organism evidence="2 3">
    <name type="scientific">Rubroshorea leprosula</name>
    <dbReference type="NCBI Taxonomy" id="152421"/>
    <lineage>
        <taxon>Eukaryota</taxon>
        <taxon>Viridiplantae</taxon>
        <taxon>Streptophyta</taxon>
        <taxon>Embryophyta</taxon>
        <taxon>Tracheophyta</taxon>
        <taxon>Spermatophyta</taxon>
        <taxon>Magnoliopsida</taxon>
        <taxon>eudicotyledons</taxon>
        <taxon>Gunneridae</taxon>
        <taxon>Pentapetalae</taxon>
        <taxon>rosids</taxon>
        <taxon>malvids</taxon>
        <taxon>Malvales</taxon>
        <taxon>Dipterocarpaceae</taxon>
        <taxon>Rubroshorea</taxon>
    </lineage>
</organism>
<comment type="caution">
    <text evidence="2">The sequence shown here is derived from an EMBL/GenBank/DDBJ whole genome shotgun (WGS) entry which is preliminary data.</text>
</comment>
<dbReference type="EMBL" id="BPVZ01000189">
    <property type="protein sequence ID" value="GKV45064.1"/>
    <property type="molecule type" value="Genomic_DNA"/>
</dbReference>
<name>A0AAV5M5H3_9ROSI</name>
<evidence type="ECO:0000313" key="3">
    <source>
        <dbReference type="Proteomes" id="UP001054252"/>
    </source>
</evidence>
<evidence type="ECO:0000313" key="2">
    <source>
        <dbReference type="EMBL" id="GKV45064.1"/>
    </source>
</evidence>
<feature type="region of interest" description="Disordered" evidence="1">
    <location>
        <begin position="1"/>
        <end position="52"/>
    </location>
</feature>
<feature type="compositionally biased region" description="Low complexity" evidence="1">
    <location>
        <begin position="25"/>
        <end position="37"/>
    </location>
</feature>
<dbReference type="Proteomes" id="UP001054252">
    <property type="component" value="Unassembled WGS sequence"/>
</dbReference>
<reference evidence="2 3" key="1">
    <citation type="journal article" date="2021" name="Commun. Biol.">
        <title>The genome of Shorea leprosula (Dipterocarpaceae) highlights the ecological relevance of drought in aseasonal tropical rainforests.</title>
        <authorList>
            <person name="Ng K.K.S."/>
            <person name="Kobayashi M.J."/>
            <person name="Fawcett J.A."/>
            <person name="Hatakeyama M."/>
            <person name="Paape T."/>
            <person name="Ng C.H."/>
            <person name="Ang C.C."/>
            <person name="Tnah L.H."/>
            <person name="Lee C.T."/>
            <person name="Nishiyama T."/>
            <person name="Sese J."/>
            <person name="O'Brien M.J."/>
            <person name="Copetti D."/>
            <person name="Mohd Noor M.I."/>
            <person name="Ong R.C."/>
            <person name="Putra M."/>
            <person name="Sireger I.Z."/>
            <person name="Indrioko S."/>
            <person name="Kosugi Y."/>
            <person name="Izuno A."/>
            <person name="Isagi Y."/>
            <person name="Lee S.L."/>
            <person name="Shimizu K.K."/>
        </authorList>
    </citation>
    <scope>NUCLEOTIDE SEQUENCE [LARGE SCALE GENOMIC DNA]</scope>
    <source>
        <strain evidence="2">214</strain>
    </source>
</reference>
<keyword evidence="3" id="KW-1185">Reference proteome</keyword>
<feature type="compositionally biased region" description="Basic and acidic residues" evidence="1">
    <location>
        <begin position="11"/>
        <end position="23"/>
    </location>
</feature>
<protein>
    <submittedName>
        <fullName evidence="2">Uncharacterized protein</fullName>
    </submittedName>
</protein>
<accession>A0AAV5M5H3</accession>
<sequence>MPQLRGQARRGALDRRVDPEERQYAGSNSSAHNSNGSGSPGEEHDHADSYASEDFVLGLSSSRERKKDVIAIHRSPQLL</sequence>
<dbReference type="AlphaFoldDB" id="A0AAV5M5H3"/>